<protein>
    <submittedName>
        <fullName evidence="1">Uncharacterized protein</fullName>
    </submittedName>
</protein>
<accession>A0A6L2KCS6</accession>
<reference evidence="1" key="1">
    <citation type="journal article" date="2019" name="Sci. Rep.">
        <title>Draft genome of Tanacetum cinerariifolium, the natural source of mosquito coil.</title>
        <authorList>
            <person name="Yamashiro T."/>
            <person name="Shiraishi A."/>
            <person name="Satake H."/>
            <person name="Nakayama K."/>
        </authorList>
    </citation>
    <scope>NUCLEOTIDE SEQUENCE</scope>
</reference>
<dbReference type="AlphaFoldDB" id="A0A6L2KCS6"/>
<sequence>MGCDGEIDDMLRIKLHEAESNKEIFTSVAWIRGFNIKNPIYSELCHAFYSTYEFDEVCADDELQTKKITKFRLGGRAHSLTLLEFARRLGLYHADEFDEDGFDVYFQGGLRNDYHFNAQEYWLSISREENLSLLRSHASTIRNPILKVVQKMITYNFFQRTTARVLNDVVIRSLSALIYCRDLDTTTLRELIDSECRLIPKDSQLVVQRFGILRPPRALMHNLYERMGNMEICQGVIKRMSYRQSYHWHMYSGVFEHMARVYSVNMHGAYNLPRYAQPYYDQYYQQYLPQPLQYQQKHDDDE</sequence>
<evidence type="ECO:0000313" key="1">
    <source>
        <dbReference type="EMBL" id="GEU46517.1"/>
    </source>
</evidence>
<organism evidence="1">
    <name type="scientific">Tanacetum cinerariifolium</name>
    <name type="common">Dalmatian daisy</name>
    <name type="synonym">Chrysanthemum cinerariifolium</name>
    <dbReference type="NCBI Taxonomy" id="118510"/>
    <lineage>
        <taxon>Eukaryota</taxon>
        <taxon>Viridiplantae</taxon>
        <taxon>Streptophyta</taxon>
        <taxon>Embryophyta</taxon>
        <taxon>Tracheophyta</taxon>
        <taxon>Spermatophyta</taxon>
        <taxon>Magnoliopsida</taxon>
        <taxon>eudicotyledons</taxon>
        <taxon>Gunneridae</taxon>
        <taxon>Pentapetalae</taxon>
        <taxon>asterids</taxon>
        <taxon>campanulids</taxon>
        <taxon>Asterales</taxon>
        <taxon>Asteraceae</taxon>
        <taxon>Asteroideae</taxon>
        <taxon>Anthemideae</taxon>
        <taxon>Anthemidinae</taxon>
        <taxon>Tanacetum</taxon>
    </lineage>
</organism>
<gene>
    <name evidence="1" type="ORF">Tci_018495</name>
</gene>
<proteinExistence type="predicted"/>
<comment type="caution">
    <text evidence="1">The sequence shown here is derived from an EMBL/GenBank/DDBJ whole genome shotgun (WGS) entry which is preliminary data.</text>
</comment>
<dbReference type="EMBL" id="BKCJ010002136">
    <property type="protein sequence ID" value="GEU46517.1"/>
    <property type="molecule type" value="Genomic_DNA"/>
</dbReference>
<name>A0A6L2KCS6_TANCI</name>